<keyword evidence="4" id="KW-1185">Reference proteome</keyword>
<comment type="caution">
    <text evidence="3">The sequence shown here is derived from an EMBL/GenBank/DDBJ whole genome shotgun (WGS) entry which is preliminary data.</text>
</comment>
<evidence type="ECO:0000259" key="1">
    <source>
        <dbReference type="Pfam" id="PF07398"/>
    </source>
</evidence>
<dbReference type="InterPro" id="IPR024344">
    <property type="entry name" value="MDMPI_metal-binding"/>
</dbReference>
<name>A0A853C3C1_9ACTN</name>
<dbReference type="GO" id="GO:0005886">
    <property type="term" value="C:plasma membrane"/>
    <property type="evidence" value="ECO:0007669"/>
    <property type="project" value="TreeGrafter"/>
</dbReference>
<dbReference type="EMBL" id="JACCFP010000001">
    <property type="protein sequence ID" value="NYJ01516.1"/>
    <property type="molecule type" value="Genomic_DNA"/>
</dbReference>
<feature type="domain" description="Mycothiol-dependent maleylpyruvate isomerase metal-binding" evidence="2">
    <location>
        <begin position="11"/>
        <end position="131"/>
    </location>
</feature>
<dbReference type="InterPro" id="IPR034660">
    <property type="entry name" value="DinB/YfiT-like"/>
</dbReference>
<dbReference type="NCBIfam" id="TIGR03083">
    <property type="entry name" value="maleylpyruvate isomerase family mycothiol-dependent enzyme"/>
    <property type="match status" value="1"/>
</dbReference>
<dbReference type="SUPFAM" id="SSF109854">
    <property type="entry name" value="DinB/YfiT-like putative metalloenzymes"/>
    <property type="match status" value="1"/>
</dbReference>
<evidence type="ECO:0000259" key="2">
    <source>
        <dbReference type="Pfam" id="PF11716"/>
    </source>
</evidence>
<organism evidence="3 4">
    <name type="scientific">Nocardioides thalensis</name>
    <dbReference type="NCBI Taxonomy" id="1914755"/>
    <lineage>
        <taxon>Bacteria</taxon>
        <taxon>Bacillati</taxon>
        <taxon>Actinomycetota</taxon>
        <taxon>Actinomycetes</taxon>
        <taxon>Propionibacteriales</taxon>
        <taxon>Nocardioidaceae</taxon>
        <taxon>Nocardioides</taxon>
    </lineage>
</organism>
<dbReference type="GO" id="GO:0046872">
    <property type="term" value="F:metal ion binding"/>
    <property type="evidence" value="ECO:0007669"/>
    <property type="project" value="InterPro"/>
</dbReference>
<proteinExistence type="predicted"/>
<dbReference type="Proteomes" id="UP000530424">
    <property type="component" value="Unassembled WGS sequence"/>
</dbReference>
<accession>A0A853C3C1</accession>
<dbReference type="Gene3D" id="1.20.120.450">
    <property type="entry name" value="dinb family like domain"/>
    <property type="match status" value="1"/>
</dbReference>
<dbReference type="PANTHER" id="PTHR40758">
    <property type="entry name" value="CONSERVED PROTEIN"/>
    <property type="match status" value="1"/>
</dbReference>
<gene>
    <name evidence="3" type="ORF">HNR19_002214</name>
</gene>
<dbReference type="Pfam" id="PF11716">
    <property type="entry name" value="MDMPI_N"/>
    <property type="match status" value="1"/>
</dbReference>
<dbReference type="InterPro" id="IPR017517">
    <property type="entry name" value="Maleyloyr_isom"/>
</dbReference>
<dbReference type="PANTHER" id="PTHR40758:SF1">
    <property type="entry name" value="CONSERVED PROTEIN"/>
    <property type="match status" value="1"/>
</dbReference>
<sequence>MARLSDTPYLDHIRAESARFRVVLADCDPAARVPSCPDWSADDLLWHLAGVQQWWTTVLRNRPTQPESVDPERPGDRAGLLAFFDEWSAALSDELEQADPAEECWTWSSDHTVGFILRRQAHEALIHRLDAELAAGSVTPLDPVLASDGVDEVLDVMYGGLPPWGTWEPLDHHVRVDCTDTDQSTWVRLGLFSGTSPDGQEYAGEEDAHVVADPGTAPDVVVNGTADDLDAWLWRRRDDSGITHAGDQAIYERFLACVNHPID</sequence>
<dbReference type="RefSeq" id="WP_179667992.1">
    <property type="nucleotide sequence ID" value="NZ_JACCFP010000001.1"/>
</dbReference>
<dbReference type="Pfam" id="PF07398">
    <property type="entry name" value="MDMPI_C"/>
    <property type="match status" value="1"/>
</dbReference>
<reference evidence="3 4" key="1">
    <citation type="submission" date="2020-07" db="EMBL/GenBank/DDBJ databases">
        <title>Sequencing the genomes of 1000 actinobacteria strains.</title>
        <authorList>
            <person name="Klenk H.-P."/>
        </authorList>
    </citation>
    <scope>NUCLEOTIDE SEQUENCE [LARGE SCALE GENOMIC DNA]</scope>
    <source>
        <strain evidence="3 4">DSM 103833</strain>
    </source>
</reference>
<protein>
    <submittedName>
        <fullName evidence="3">Uncharacterized protein (TIGR03083 family)</fullName>
    </submittedName>
</protein>
<feature type="domain" description="MDMPI C-terminal" evidence="1">
    <location>
        <begin position="145"/>
        <end position="250"/>
    </location>
</feature>
<evidence type="ECO:0000313" key="3">
    <source>
        <dbReference type="EMBL" id="NYJ01516.1"/>
    </source>
</evidence>
<evidence type="ECO:0000313" key="4">
    <source>
        <dbReference type="Proteomes" id="UP000530424"/>
    </source>
</evidence>
<dbReference type="AlphaFoldDB" id="A0A853C3C1"/>
<dbReference type="InterPro" id="IPR010872">
    <property type="entry name" value="MDMPI_C-term_domain"/>
</dbReference>